<proteinExistence type="predicted"/>
<dbReference type="PANTHER" id="PTHR45712">
    <property type="entry name" value="AGAP008170-PA"/>
    <property type="match status" value="1"/>
</dbReference>
<protein>
    <submittedName>
        <fullName evidence="3">Uncharacterized protein</fullName>
    </submittedName>
</protein>
<evidence type="ECO:0000256" key="2">
    <source>
        <dbReference type="ARBA" id="ARBA00022737"/>
    </source>
</evidence>
<dbReference type="InterPro" id="IPR001611">
    <property type="entry name" value="Leu-rich_rpt"/>
</dbReference>
<dbReference type="PANTHER" id="PTHR45712:SF22">
    <property type="entry name" value="INSULIN-LIKE GROWTH FACTOR-BINDING PROTEIN COMPLEX ACID LABILE SUBUNIT"/>
    <property type="match status" value="1"/>
</dbReference>
<evidence type="ECO:0000313" key="4">
    <source>
        <dbReference type="Proteomes" id="UP000075840"/>
    </source>
</evidence>
<evidence type="ECO:0000256" key="1">
    <source>
        <dbReference type="ARBA" id="ARBA00022614"/>
    </source>
</evidence>
<dbReference type="AlphaFoldDB" id="A0A1I8JU41"/>
<dbReference type="VEuPathDB" id="VectorBase:AARA21_001148"/>
<dbReference type="SUPFAM" id="SSF52058">
    <property type="entry name" value="L domain-like"/>
    <property type="match status" value="1"/>
</dbReference>
<keyword evidence="1" id="KW-0433">Leucine-rich repeat</keyword>
<dbReference type="InterPro" id="IPR032675">
    <property type="entry name" value="LRR_dom_sf"/>
</dbReference>
<dbReference type="EnsemblMetazoa" id="AARA016244-RA">
    <property type="protein sequence ID" value="AARA016244-PA"/>
    <property type="gene ID" value="AARA016244"/>
</dbReference>
<dbReference type="VEuPathDB" id="VectorBase:AARA016244"/>
<reference evidence="3" key="1">
    <citation type="submission" date="2022-08" db="UniProtKB">
        <authorList>
            <consortium name="EnsemblMetazoa"/>
        </authorList>
    </citation>
    <scope>IDENTIFICATION</scope>
    <source>
        <strain evidence="3">Dongola</strain>
    </source>
</reference>
<sequence length="408" mass="47280">MTFDRCIVQQDKSLIISTSARGKLLLFVYVLSIPVLTSCVLSLEWSCEIRDQCIIDRFDPRKISLGSLRSQLPTRLKFMHFRNFKGTSIGHSIFNHIEDTIANVQIRNSTVLRKIIIPGNVTIKQLTVVQTRLAWIHFQPNDVIEGIWITSSHLQQIPPSLKNLKNLEVIRLQYSYIQHLDLELLIDCRSLDTLDLMHNKIHTITSTLSDGQRRRLFLLDLSNNQLQTVNLEVLAPIGWFVYVDFSHNKINLLVGRFSGDDMRSIKLSNNRLKVLDFCQWEPVPRFTFIYFGSNELSHMPNCLERFATLTYIGFQSNKLNSVSMDVFGAMDNLTTLDLSSNEISRIAFHEDRHPKRLSRLILSKNKVECSHDNDMPFCPLEIEFKSRDKNSDWERNNNSLREQLTIVT</sequence>
<dbReference type="Pfam" id="PF13855">
    <property type="entry name" value="LRR_8"/>
    <property type="match status" value="2"/>
</dbReference>
<dbReference type="InterPro" id="IPR050333">
    <property type="entry name" value="SLRP"/>
</dbReference>
<keyword evidence="2" id="KW-0677">Repeat</keyword>
<evidence type="ECO:0000313" key="3">
    <source>
        <dbReference type="EnsemblMetazoa" id="AARA016244-PA"/>
    </source>
</evidence>
<accession>A0A1I8JU41</accession>
<dbReference type="PROSITE" id="PS51450">
    <property type="entry name" value="LRR"/>
    <property type="match status" value="1"/>
</dbReference>
<dbReference type="EMBL" id="APCN01005204">
    <property type="status" value="NOT_ANNOTATED_CDS"/>
    <property type="molecule type" value="Genomic_DNA"/>
</dbReference>
<dbReference type="PRINTS" id="PR00019">
    <property type="entry name" value="LEURICHRPT"/>
</dbReference>
<dbReference type="GO" id="GO:0005615">
    <property type="term" value="C:extracellular space"/>
    <property type="evidence" value="ECO:0007669"/>
    <property type="project" value="TreeGrafter"/>
</dbReference>
<name>A0A1I8JU41_ANOAR</name>
<dbReference type="Proteomes" id="UP000075840">
    <property type="component" value="Unassembled WGS sequence"/>
</dbReference>
<organism evidence="3 4">
    <name type="scientific">Anopheles arabiensis</name>
    <name type="common">Mosquito</name>
    <dbReference type="NCBI Taxonomy" id="7173"/>
    <lineage>
        <taxon>Eukaryota</taxon>
        <taxon>Metazoa</taxon>
        <taxon>Ecdysozoa</taxon>
        <taxon>Arthropoda</taxon>
        <taxon>Hexapoda</taxon>
        <taxon>Insecta</taxon>
        <taxon>Pterygota</taxon>
        <taxon>Neoptera</taxon>
        <taxon>Endopterygota</taxon>
        <taxon>Diptera</taxon>
        <taxon>Nematocera</taxon>
        <taxon>Culicoidea</taxon>
        <taxon>Culicidae</taxon>
        <taxon>Anophelinae</taxon>
        <taxon>Anopheles</taxon>
    </lineage>
</organism>
<keyword evidence="4" id="KW-1185">Reference proteome</keyword>
<dbReference type="Gene3D" id="3.80.10.10">
    <property type="entry name" value="Ribonuclease Inhibitor"/>
    <property type="match status" value="2"/>
</dbReference>